<dbReference type="PANTHER" id="PTHR30435">
    <property type="entry name" value="FLAGELLAR PROTEIN"/>
    <property type="match status" value="1"/>
</dbReference>
<evidence type="ECO:0000256" key="1">
    <source>
        <dbReference type="ARBA" id="ARBA00009677"/>
    </source>
</evidence>
<evidence type="ECO:0000259" key="4">
    <source>
        <dbReference type="Pfam" id="PF22692"/>
    </source>
</evidence>
<evidence type="ECO:0000256" key="2">
    <source>
        <dbReference type="RuleBase" id="RU362116"/>
    </source>
</evidence>
<dbReference type="EMBL" id="BAAACW010000080">
    <property type="protein sequence ID" value="GAA0361998.1"/>
    <property type="molecule type" value="Genomic_DNA"/>
</dbReference>
<dbReference type="InterPro" id="IPR020013">
    <property type="entry name" value="Flagellar_FlgE/F/G"/>
</dbReference>
<dbReference type="RefSeq" id="WP_343754949.1">
    <property type="nucleotide sequence ID" value="NZ_BAAACW010000080.1"/>
</dbReference>
<dbReference type="InterPro" id="IPR053967">
    <property type="entry name" value="LlgE_F_G-like_D1"/>
</dbReference>
<keyword evidence="6" id="KW-1185">Reference proteome</keyword>
<dbReference type="InterPro" id="IPR037925">
    <property type="entry name" value="FlgE/F/G-like"/>
</dbReference>
<accession>A0ABN0XEC3</accession>
<name>A0ABN0XEC3_9LACT</name>
<keyword evidence="5" id="KW-0966">Cell projection</keyword>
<comment type="caution">
    <text evidence="5">The sequence shown here is derived from an EMBL/GenBank/DDBJ whole genome shotgun (WGS) entry which is preliminary data.</text>
</comment>
<proteinExistence type="inferred from homology"/>
<dbReference type="PANTHER" id="PTHR30435:SF19">
    <property type="entry name" value="FLAGELLAR BASAL-BODY ROD PROTEIN FLGG"/>
    <property type="match status" value="1"/>
</dbReference>
<dbReference type="InterPro" id="IPR010930">
    <property type="entry name" value="Flg_bb/hook_C_dom"/>
</dbReference>
<dbReference type="Proteomes" id="UP001501166">
    <property type="component" value="Unassembled WGS sequence"/>
</dbReference>
<dbReference type="NCBIfam" id="TIGR03506">
    <property type="entry name" value="FlgEFG_subfam"/>
    <property type="match status" value="1"/>
</dbReference>
<comment type="similarity">
    <text evidence="1 2">Belongs to the flagella basal body rod proteins family.</text>
</comment>
<sequence length="258" mass="28105">MIRGLQTLTNSFNVLTEKQKNLAANAANTNTPGYKSQTLLSSTTENVGVHNYTGGIEANQRRDIGDIVFSNQLDEAVRNFSSGGLQSTDNKTDLAINGDAFFTVRNQAGDLYYTKNGNFTVNDEGNLITQEGYEVLGIEPNGGMTPISVGTDLEHTFNVDSYGFVHTANQAPQFLYLTQFDDPNGLTSEGGTLFQGANGIPVGQGFQIDQGYVESSNVDMVDVMTNMLQISREFEANQRVLQSTDETLRKATQEVGRT</sequence>
<evidence type="ECO:0000259" key="3">
    <source>
        <dbReference type="Pfam" id="PF06429"/>
    </source>
</evidence>
<reference evidence="5 6" key="1">
    <citation type="journal article" date="2019" name="Int. J. Syst. Evol. Microbiol.">
        <title>The Global Catalogue of Microorganisms (GCM) 10K type strain sequencing project: providing services to taxonomists for standard genome sequencing and annotation.</title>
        <authorList>
            <consortium name="The Broad Institute Genomics Platform"/>
            <consortium name="The Broad Institute Genome Sequencing Center for Infectious Disease"/>
            <person name="Wu L."/>
            <person name="Ma J."/>
        </authorList>
    </citation>
    <scope>NUCLEOTIDE SEQUENCE [LARGE SCALE GENOMIC DNA]</scope>
    <source>
        <strain evidence="5 6">JCM 12662</strain>
    </source>
</reference>
<comment type="subcellular location">
    <subcellularLocation>
        <location evidence="2">Bacterial flagellum basal body</location>
    </subcellularLocation>
</comment>
<gene>
    <name evidence="5" type="ORF">GCM10008932_13270</name>
</gene>
<protein>
    <submittedName>
        <fullName evidence="5">Flagellar hook-basal body complex protein</fullName>
    </submittedName>
</protein>
<keyword evidence="5" id="KW-0282">Flagellum</keyword>
<evidence type="ECO:0000313" key="6">
    <source>
        <dbReference type="Proteomes" id="UP001501166"/>
    </source>
</evidence>
<feature type="domain" description="Flagellar basal-body/hook protein C-terminal" evidence="3">
    <location>
        <begin position="210"/>
        <end position="253"/>
    </location>
</feature>
<feature type="domain" description="Flagellar hook protein FlgE/F/G-like D1" evidence="4">
    <location>
        <begin position="95"/>
        <end position="165"/>
    </location>
</feature>
<organism evidence="5 6">
    <name type="scientific">Alkalibacterium iburiense</name>
    <dbReference type="NCBI Taxonomy" id="290589"/>
    <lineage>
        <taxon>Bacteria</taxon>
        <taxon>Bacillati</taxon>
        <taxon>Bacillota</taxon>
        <taxon>Bacilli</taxon>
        <taxon>Lactobacillales</taxon>
        <taxon>Carnobacteriaceae</taxon>
        <taxon>Alkalibacterium</taxon>
    </lineage>
</organism>
<dbReference type="Pfam" id="PF06429">
    <property type="entry name" value="Flg_bbr_C"/>
    <property type="match status" value="1"/>
</dbReference>
<keyword evidence="2" id="KW-0975">Bacterial flagellum</keyword>
<evidence type="ECO:0000313" key="5">
    <source>
        <dbReference type="EMBL" id="GAA0361998.1"/>
    </source>
</evidence>
<dbReference type="SUPFAM" id="SSF117143">
    <property type="entry name" value="Flagellar hook protein flgE"/>
    <property type="match status" value="1"/>
</dbReference>
<dbReference type="Pfam" id="PF22692">
    <property type="entry name" value="LlgE_F_G_D1"/>
    <property type="match status" value="1"/>
</dbReference>
<keyword evidence="5" id="KW-0969">Cilium</keyword>